<keyword evidence="4" id="KW-1185">Reference proteome</keyword>
<keyword evidence="1" id="KW-0812">Transmembrane</keyword>
<feature type="transmembrane region" description="Helical" evidence="1">
    <location>
        <begin position="116"/>
        <end position="136"/>
    </location>
</feature>
<dbReference type="Proteomes" id="UP000001640">
    <property type="component" value="Chromosome 2"/>
</dbReference>
<keyword evidence="2" id="KW-0732">Signal</keyword>
<feature type="signal peptide" evidence="2">
    <location>
        <begin position="1"/>
        <end position="22"/>
    </location>
</feature>
<evidence type="ECO:0000256" key="1">
    <source>
        <dbReference type="SAM" id="Phobius"/>
    </source>
</evidence>
<feature type="chain" id="PRO_5003410680" evidence="2">
    <location>
        <begin position="23"/>
        <end position="155"/>
    </location>
</feature>
<organism evidence="3 4">
    <name type="scientific">Naumovozyma castellii</name>
    <name type="common">Yeast</name>
    <name type="synonym">Saccharomyces castellii</name>
    <dbReference type="NCBI Taxonomy" id="27288"/>
    <lineage>
        <taxon>Eukaryota</taxon>
        <taxon>Fungi</taxon>
        <taxon>Dikarya</taxon>
        <taxon>Ascomycota</taxon>
        <taxon>Saccharomycotina</taxon>
        <taxon>Saccharomycetes</taxon>
        <taxon>Saccharomycetales</taxon>
        <taxon>Saccharomycetaceae</taxon>
        <taxon>Naumovozyma</taxon>
    </lineage>
</organism>
<dbReference type="RefSeq" id="XP_003674985.1">
    <property type="nucleotide sequence ID" value="XM_003674937.1"/>
</dbReference>
<accession>G0V9J7</accession>
<reference key="2">
    <citation type="submission" date="2011-08" db="EMBL/GenBank/DDBJ databases">
        <title>Genome sequence of Naumovozyma castellii.</title>
        <authorList>
            <person name="Gordon J.L."/>
            <person name="Armisen D."/>
            <person name="Proux-Wera E."/>
            <person name="OhEigeartaigh S.S."/>
            <person name="Byrne K.P."/>
            <person name="Wolfe K.H."/>
        </authorList>
    </citation>
    <scope>NUCLEOTIDE SEQUENCE</scope>
    <source>
        <strain>Type strain:CBS 4309</strain>
    </source>
</reference>
<evidence type="ECO:0000256" key="2">
    <source>
        <dbReference type="SAM" id="SignalP"/>
    </source>
</evidence>
<dbReference type="KEGG" id="ncs:NCAS_0B05290"/>
<protein>
    <submittedName>
        <fullName evidence="3">Uncharacterized protein</fullName>
    </submittedName>
</protein>
<proteinExistence type="predicted"/>
<dbReference type="eggNOG" id="ENOG502SX00">
    <property type="taxonomic scope" value="Eukaryota"/>
</dbReference>
<dbReference type="GeneID" id="96902171"/>
<keyword evidence="1" id="KW-0472">Membrane</keyword>
<name>G0V9J7_NAUCA</name>
<dbReference type="EMBL" id="HE576753">
    <property type="protein sequence ID" value="CCC68613.1"/>
    <property type="molecule type" value="Genomic_DNA"/>
</dbReference>
<evidence type="ECO:0000313" key="4">
    <source>
        <dbReference type="Proteomes" id="UP000001640"/>
    </source>
</evidence>
<reference evidence="3 4" key="1">
    <citation type="journal article" date="2011" name="Proc. Natl. Acad. Sci. U.S.A.">
        <title>Evolutionary erosion of yeast sex chromosomes by mating-type switching accidents.</title>
        <authorList>
            <person name="Gordon J.L."/>
            <person name="Armisen D."/>
            <person name="Proux-Wera E."/>
            <person name="Oheigeartaigh S.S."/>
            <person name="Byrne K.P."/>
            <person name="Wolfe K.H."/>
        </authorList>
    </citation>
    <scope>NUCLEOTIDE SEQUENCE [LARGE SCALE GENOMIC DNA]</scope>
    <source>
        <strain evidence="4">ATCC 76901 / BCRC 22586 / CBS 4309 / NBRC 1992 / NRRL Y-12630</strain>
    </source>
</reference>
<sequence>MKFTLKYFIVSLLTLTTHFVFADPSLETPPTDIVKERTPQFPWYTAMATVLRGRYVYANVEPPTWANLVWWAGLTADDGGLLDTWEDLESAYNFCNGLWDKHEICIESSTKAMKSVVQILIMCLIGWYSTTFVAVIRDTNLNKKNLQARQAKKQQ</sequence>
<dbReference type="AlphaFoldDB" id="G0V9J7"/>
<evidence type="ECO:0000313" key="3">
    <source>
        <dbReference type="EMBL" id="CCC68613.1"/>
    </source>
</evidence>
<dbReference type="InParanoid" id="G0V9J7"/>
<gene>
    <name evidence="3" type="primary">NCAS0B05290</name>
    <name evidence="3" type="ordered locus">NCAS_0B05290</name>
</gene>
<dbReference type="HOGENOM" id="CLU_1695972_0_0_1"/>
<keyword evidence="1" id="KW-1133">Transmembrane helix</keyword>